<dbReference type="Proteomes" id="UP000019812">
    <property type="component" value="Unassembled WGS sequence"/>
</dbReference>
<dbReference type="AlphaFoldDB" id="A0A084Y0Q8"/>
<organism evidence="1 2">
    <name type="scientific">Candidatus Accumulibacter vicinus</name>
    <dbReference type="NCBI Taxonomy" id="2954382"/>
    <lineage>
        <taxon>Bacteria</taxon>
        <taxon>Pseudomonadati</taxon>
        <taxon>Pseudomonadota</taxon>
        <taxon>Betaproteobacteria</taxon>
        <taxon>Candidatus Accumulibacter</taxon>
    </lineage>
</organism>
<proteinExistence type="predicted"/>
<evidence type="ECO:0000313" key="2">
    <source>
        <dbReference type="Proteomes" id="UP000019812"/>
    </source>
</evidence>
<accession>A0A084Y0Q8</accession>
<comment type="caution">
    <text evidence="1">The sequence shown here is derived from an EMBL/GenBank/DDBJ whole genome shotgun (WGS) entry which is preliminary data.</text>
</comment>
<name>A0A084Y0Q8_9PROT</name>
<gene>
    <name evidence="1" type="ORF">CAPSK01_002155</name>
</gene>
<dbReference type="EMBL" id="JDSS02000021">
    <property type="protein sequence ID" value="KFB68302.1"/>
    <property type="molecule type" value="Genomic_DNA"/>
</dbReference>
<protein>
    <submittedName>
        <fullName evidence="1">Uncharacterized protein</fullName>
    </submittedName>
</protein>
<dbReference type="STRING" id="1457154.CAPSK01_002155"/>
<sequence length="70" mass="7935">MIRRHDRAMPPGVRLVDGTASKKDLHVAGSTVFCAIPWEDCAAPSRRAFFQKPNGLIVRFANMPINTRWR</sequence>
<reference evidence="1 2" key="1">
    <citation type="submission" date="2014-07" db="EMBL/GenBank/DDBJ databases">
        <title>Expanding our view of genomic diversity in Candidatus Accumulibacter clades.</title>
        <authorList>
            <person name="Skennerton C.T."/>
            <person name="Barr J.J."/>
            <person name="Slater F.R."/>
            <person name="Bond P.L."/>
            <person name="Tyson G.W."/>
        </authorList>
    </citation>
    <scope>NUCLEOTIDE SEQUENCE [LARGE SCALE GENOMIC DNA]</scope>
    <source>
        <strain evidence="2">SK-01</strain>
    </source>
</reference>
<evidence type="ECO:0000313" key="1">
    <source>
        <dbReference type="EMBL" id="KFB68302.1"/>
    </source>
</evidence>